<dbReference type="Gene3D" id="3.30.70.580">
    <property type="entry name" value="Pseudouridine synthase I, catalytic domain, N-terminal subdomain"/>
    <property type="match status" value="1"/>
</dbReference>
<dbReference type="Pfam" id="PF00849">
    <property type="entry name" value="PseudoU_synth_2"/>
    <property type="match status" value="1"/>
</dbReference>
<dbReference type="InterPro" id="IPR000748">
    <property type="entry name" value="PsdUridine_synth_RsuA/RluB/E/F"/>
</dbReference>
<accession>A0ABU6K6Q0</accession>
<dbReference type="PROSITE" id="PS50889">
    <property type="entry name" value="S4"/>
    <property type="match status" value="1"/>
</dbReference>
<feature type="region of interest" description="Disordered" evidence="6">
    <location>
        <begin position="1"/>
        <end position="107"/>
    </location>
</feature>
<keyword evidence="3 5" id="KW-0413">Isomerase</keyword>
<evidence type="ECO:0000256" key="1">
    <source>
        <dbReference type="ARBA" id="ARBA00008348"/>
    </source>
</evidence>
<dbReference type="InterPro" id="IPR018496">
    <property type="entry name" value="PsdUridine_synth_RsuA/RluB_CS"/>
</dbReference>
<evidence type="ECO:0000256" key="6">
    <source>
        <dbReference type="SAM" id="MobiDB-lite"/>
    </source>
</evidence>
<dbReference type="NCBIfam" id="NF007976">
    <property type="entry name" value="PRK10700.1"/>
    <property type="match status" value="1"/>
</dbReference>
<evidence type="ECO:0000259" key="7">
    <source>
        <dbReference type="SMART" id="SM00363"/>
    </source>
</evidence>
<dbReference type="CDD" id="cd00165">
    <property type="entry name" value="S4"/>
    <property type="match status" value="1"/>
</dbReference>
<dbReference type="EC" id="5.4.99.-" evidence="5"/>
<feature type="compositionally biased region" description="Acidic residues" evidence="6">
    <location>
        <begin position="48"/>
        <end position="63"/>
    </location>
</feature>
<sequence length="444" mass="48709">MSIPQKTRRRPTRPGNNTANRADNGAPQRRQRAPRPSQPPAGVYGAEPEQDFSSDDAYEDDDSQIAFLGRKGDNLHANAKPEGTGGARGRAGRGFGPRGGDRVKATGELVDDGERIQKVLAAAGYASRREVEEWITAGRVSVNGLPSFLGQKISQGDRVKVNGKLVNVRFAERPPRVLIYHKPDGEIVSRDDPEGRPSVFDRLPKIRRGRWIAIGRLDFNTSGLLLFTDDGDLANRLAHPRYNLEREYAVRIVGLLDEDQVKRLKDGVELEDGPARFNMVRDEGGEGSNHWYRVSISEGRNREVRRMFEALGMTVSRLMRVRYGPVELPSRLKRGMYEDMAPEMIKALGGKKAPVRQGEGETRRTRNRRGPKVAGPNGKAGAPRGRNGGSGAENQSGEGEAAFVPNAAPGVAADGNAGNARRNDSRRPRGGRNRKPRPKPLAEA</sequence>
<dbReference type="PANTHER" id="PTHR47683:SF3">
    <property type="entry name" value="RIBOSOMAL LARGE SUBUNIT PSEUDOURIDINE SYNTHASE B"/>
    <property type="match status" value="1"/>
</dbReference>
<evidence type="ECO:0000256" key="2">
    <source>
        <dbReference type="ARBA" id="ARBA00022884"/>
    </source>
</evidence>
<dbReference type="Gene3D" id="3.10.290.10">
    <property type="entry name" value="RNA-binding S4 domain"/>
    <property type="match status" value="1"/>
</dbReference>
<gene>
    <name evidence="8" type="ORF">VVD49_13115</name>
</gene>
<dbReference type="SUPFAM" id="SSF55120">
    <property type="entry name" value="Pseudouridine synthase"/>
    <property type="match status" value="1"/>
</dbReference>
<protein>
    <recommendedName>
        <fullName evidence="5">Pseudouridine synthase</fullName>
        <ecNumber evidence="5">5.4.99.-</ecNumber>
    </recommendedName>
</protein>
<dbReference type="InterPro" id="IPR020103">
    <property type="entry name" value="PsdUridine_synth_cat_dom_sf"/>
</dbReference>
<dbReference type="InterPro" id="IPR042092">
    <property type="entry name" value="PsdUridine_s_RsuA/RluB/E/F_cat"/>
</dbReference>
<dbReference type="CDD" id="cd02556">
    <property type="entry name" value="PseudoU_synth_RluB"/>
    <property type="match status" value="1"/>
</dbReference>
<dbReference type="PANTHER" id="PTHR47683">
    <property type="entry name" value="PSEUDOURIDINE SYNTHASE FAMILY PROTEIN-RELATED"/>
    <property type="match status" value="1"/>
</dbReference>
<dbReference type="PROSITE" id="PS01149">
    <property type="entry name" value="PSI_RSU"/>
    <property type="match status" value="1"/>
</dbReference>
<name>A0ABU6K6Q0_9RHOO</name>
<dbReference type="Gene3D" id="3.30.70.1560">
    <property type="entry name" value="Alpha-L RNA-binding motif"/>
    <property type="match status" value="1"/>
</dbReference>
<keyword evidence="2 4" id="KW-0694">RNA-binding</keyword>
<dbReference type="SUPFAM" id="SSF55174">
    <property type="entry name" value="Alpha-L RNA-binding motif"/>
    <property type="match status" value="1"/>
</dbReference>
<evidence type="ECO:0000256" key="4">
    <source>
        <dbReference type="PROSITE-ProRule" id="PRU00182"/>
    </source>
</evidence>
<dbReference type="EMBL" id="JAYXHS010000002">
    <property type="protein sequence ID" value="MEC5386670.1"/>
    <property type="molecule type" value="Genomic_DNA"/>
</dbReference>
<comment type="similarity">
    <text evidence="1 5">Belongs to the pseudouridine synthase RsuA family.</text>
</comment>
<feature type="compositionally biased region" description="Gly residues" evidence="6">
    <location>
        <begin position="83"/>
        <end position="98"/>
    </location>
</feature>
<proteinExistence type="inferred from homology"/>
<evidence type="ECO:0000256" key="3">
    <source>
        <dbReference type="ARBA" id="ARBA00023235"/>
    </source>
</evidence>
<keyword evidence="9" id="KW-1185">Reference proteome</keyword>
<dbReference type="InterPro" id="IPR006145">
    <property type="entry name" value="PsdUridine_synth_RsuA/RluA"/>
</dbReference>
<dbReference type="Proteomes" id="UP001331561">
    <property type="component" value="Unassembled WGS sequence"/>
</dbReference>
<evidence type="ECO:0000313" key="9">
    <source>
        <dbReference type="Proteomes" id="UP001331561"/>
    </source>
</evidence>
<organism evidence="8 9">
    <name type="scientific">Uliginosibacterium silvisoli</name>
    <dbReference type="NCBI Taxonomy" id="3114758"/>
    <lineage>
        <taxon>Bacteria</taxon>
        <taxon>Pseudomonadati</taxon>
        <taxon>Pseudomonadota</taxon>
        <taxon>Betaproteobacteria</taxon>
        <taxon>Rhodocyclales</taxon>
        <taxon>Zoogloeaceae</taxon>
        <taxon>Uliginosibacterium</taxon>
    </lineage>
</organism>
<evidence type="ECO:0000313" key="8">
    <source>
        <dbReference type="EMBL" id="MEC5386670.1"/>
    </source>
</evidence>
<feature type="compositionally biased region" description="Low complexity" evidence="6">
    <location>
        <begin position="404"/>
        <end position="420"/>
    </location>
</feature>
<feature type="region of interest" description="Disordered" evidence="6">
    <location>
        <begin position="347"/>
        <end position="444"/>
    </location>
</feature>
<dbReference type="NCBIfam" id="TIGR00093">
    <property type="entry name" value="pseudouridine synthase"/>
    <property type="match status" value="1"/>
</dbReference>
<dbReference type="SMART" id="SM00363">
    <property type="entry name" value="S4"/>
    <property type="match status" value="1"/>
</dbReference>
<dbReference type="InterPro" id="IPR002942">
    <property type="entry name" value="S4_RNA-bd"/>
</dbReference>
<evidence type="ECO:0000256" key="5">
    <source>
        <dbReference type="RuleBase" id="RU003887"/>
    </source>
</evidence>
<dbReference type="Pfam" id="PF01479">
    <property type="entry name" value="S4"/>
    <property type="match status" value="1"/>
</dbReference>
<feature type="compositionally biased region" description="Basic residues" evidence="6">
    <location>
        <begin position="1"/>
        <end position="12"/>
    </location>
</feature>
<dbReference type="InterPro" id="IPR020094">
    <property type="entry name" value="TruA/RsuA/RluB/E/F_N"/>
</dbReference>
<dbReference type="RefSeq" id="WP_327599629.1">
    <property type="nucleotide sequence ID" value="NZ_JAYXHS010000002.1"/>
</dbReference>
<feature type="domain" description="RNA-binding S4" evidence="7">
    <location>
        <begin position="114"/>
        <end position="174"/>
    </location>
</feature>
<dbReference type="InterPro" id="IPR036986">
    <property type="entry name" value="S4_RNA-bd_sf"/>
</dbReference>
<comment type="caution">
    <text evidence="8">The sequence shown here is derived from an EMBL/GenBank/DDBJ whole genome shotgun (WGS) entry which is preliminary data.</text>
</comment>
<feature type="compositionally biased region" description="Basic residues" evidence="6">
    <location>
        <begin position="428"/>
        <end position="438"/>
    </location>
</feature>
<reference evidence="8 9" key="1">
    <citation type="submission" date="2024-01" db="EMBL/GenBank/DDBJ databases">
        <title>Uliginosibacterium soil sp. nov.</title>
        <authorList>
            <person name="Lv Y."/>
        </authorList>
    </citation>
    <scope>NUCLEOTIDE SEQUENCE [LARGE SCALE GENOMIC DNA]</scope>
    <source>
        <strain evidence="8 9">H3</strain>
    </source>
</reference>
<dbReference type="InterPro" id="IPR050343">
    <property type="entry name" value="RsuA_PseudoU_synthase"/>
</dbReference>